<dbReference type="PANTHER" id="PTHR30535">
    <property type="entry name" value="VITAMIN B12-BINDING PROTEIN"/>
    <property type="match status" value="1"/>
</dbReference>
<dbReference type="PANTHER" id="PTHR30535:SF4">
    <property type="entry name" value="HEMIN-BINDING PERIPLASMIC PROTEIN HMUT"/>
    <property type="match status" value="1"/>
</dbReference>
<name>A0A239J5V7_9SPHN</name>
<dbReference type="Gene3D" id="3.40.50.1980">
    <property type="entry name" value="Nitrogenase molybdenum iron protein domain"/>
    <property type="match status" value="2"/>
</dbReference>
<evidence type="ECO:0000313" key="4">
    <source>
        <dbReference type="Proteomes" id="UP000198339"/>
    </source>
</evidence>
<evidence type="ECO:0000259" key="2">
    <source>
        <dbReference type="PROSITE" id="PS50983"/>
    </source>
</evidence>
<dbReference type="PROSITE" id="PS50983">
    <property type="entry name" value="FE_B12_PBP"/>
    <property type="match status" value="1"/>
</dbReference>
<dbReference type="SUPFAM" id="SSF53807">
    <property type="entry name" value="Helical backbone' metal receptor"/>
    <property type="match status" value="1"/>
</dbReference>
<feature type="signal peptide" evidence="1">
    <location>
        <begin position="1"/>
        <end position="33"/>
    </location>
</feature>
<proteinExistence type="predicted"/>
<dbReference type="EMBL" id="FZPA01000009">
    <property type="protein sequence ID" value="SNT01426.1"/>
    <property type="molecule type" value="Genomic_DNA"/>
</dbReference>
<accession>A0A239J5V7</accession>
<organism evidence="3 4">
    <name type="scientific">Sphingopyxis indica</name>
    <dbReference type="NCBI Taxonomy" id="436663"/>
    <lineage>
        <taxon>Bacteria</taxon>
        <taxon>Pseudomonadati</taxon>
        <taxon>Pseudomonadota</taxon>
        <taxon>Alphaproteobacteria</taxon>
        <taxon>Sphingomonadales</taxon>
        <taxon>Sphingomonadaceae</taxon>
        <taxon>Sphingopyxis</taxon>
    </lineage>
</organism>
<gene>
    <name evidence="3" type="ORF">SAMN06295955_109102</name>
</gene>
<evidence type="ECO:0000313" key="3">
    <source>
        <dbReference type="EMBL" id="SNT01426.1"/>
    </source>
</evidence>
<feature type="domain" description="Fe/B12 periplasmic-binding" evidence="2">
    <location>
        <begin position="49"/>
        <end position="297"/>
    </location>
</feature>
<dbReference type="AlphaFoldDB" id="A0A239J5V7"/>
<dbReference type="InterPro" id="IPR002491">
    <property type="entry name" value="ABC_transptr_periplasmic_BD"/>
</dbReference>
<dbReference type="Proteomes" id="UP000198339">
    <property type="component" value="Unassembled WGS sequence"/>
</dbReference>
<dbReference type="OrthoDB" id="1632039at2"/>
<reference evidence="3 4" key="1">
    <citation type="submission" date="2017-06" db="EMBL/GenBank/DDBJ databases">
        <authorList>
            <person name="Kim H.J."/>
            <person name="Triplett B.A."/>
        </authorList>
    </citation>
    <scope>NUCLEOTIDE SEQUENCE [LARGE SCALE GENOMIC DNA]</scope>
    <source>
        <strain evidence="3 4">DS15</strain>
    </source>
</reference>
<dbReference type="InterPro" id="IPR050902">
    <property type="entry name" value="ABC_Transporter_SBP"/>
</dbReference>
<dbReference type="Pfam" id="PF01497">
    <property type="entry name" value="Peripla_BP_2"/>
    <property type="match status" value="1"/>
</dbReference>
<evidence type="ECO:0000256" key="1">
    <source>
        <dbReference type="SAM" id="SignalP"/>
    </source>
</evidence>
<keyword evidence="1" id="KW-0732">Signal</keyword>
<feature type="chain" id="PRO_5012579632" evidence="1">
    <location>
        <begin position="34"/>
        <end position="297"/>
    </location>
</feature>
<sequence>MAACGSIFDGRAVNRRPLLLALPLLCGAGALWAATGAGQPATAPAKPQRIVSINLCTDQLVLALADRRQIAGLTINAADPGMSAEAARARGLPILRNSAEPILAIDPDLIVGMPATGSPALAALPHENHRLLDVAIANGPAQIYATIRQTAAAVGHPARGEALVAQMESDLAALPRPGRGRVAAYYQRRGYMTGAGTLVDAMMRRLGLVNLATKLGKPPLSQVSLEEMVAAQPDFLIVKRATDRIDDQGSEMLHHPALAGIPRIGVAQASTVCGGPAYVEAARSIAAQIARIDGARH</sequence>
<keyword evidence="4" id="KW-1185">Reference proteome</keyword>
<protein>
    <submittedName>
        <fullName evidence="3">Iron complex transport system substrate-binding protein</fullName>
    </submittedName>
</protein>